<gene>
    <name evidence="2" type="ORF">OJ962_14590</name>
</gene>
<dbReference type="PROSITE" id="PS51318">
    <property type="entry name" value="TAT"/>
    <property type="match status" value="1"/>
</dbReference>
<proteinExistence type="predicted"/>
<dbReference type="CDD" id="cd08589">
    <property type="entry name" value="PI-PLCc_SaPLC1_like"/>
    <property type="match status" value="1"/>
</dbReference>
<protein>
    <submittedName>
        <fullName evidence="2">Phosphatidylinositol-specific phospholipase C1-like protein</fullName>
    </submittedName>
</protein>
<dbReference type="SUPFAM" id="SSF51695">
    <property type="entry name" value="PLC-like phosphodiesterases"/>
    <property type="match status" value="1"/>
</dbReference>
<name>A0ABT4RJJ6_9ACTN</name>
<comment type="caution">
    <text evidence="2">The sequence shown here is derived from an EMBL/GenBank/DDBJ whole genome shotgun (WGS) entry which is preliminary data.</text>
</comment>
<reference evidence="2" key="1">
    <citation type="submission" date="2022-10" db="EMBL/GenBank/DDBJ databases">
        <title>The WGS of Solirubrobacter sp. CPCC 204708.</title>
        <authorList>
            <person name="Jiang Z."/>
        </authorList>
    </citation>
    <scope>NUCLEOTIDE SEQUENCE</scope>
    <source>
        <strain evidence="2">CPCC 204708</strain>
    </source>
</reference>
<evidence type="ECO:0000313" key="3">
    <source>
        <dbReference type="Proteomes" id="UP001147700"/>
    </source>
</evidence>
<keyword evidence="3" id="KW-1185">Reference proteome</keyword>
<dbReference type="Gene3D" id="3.20.20.190">
    <property type="entry name" value="Phosphatidylinositol (PI) phosphodiesterase"/>
    <property type="match status" value="1"/>
</dbReference>
<dbReference type="InterPro" id="IPR017946">
    <property type="entry name" value="PLC-like_Pdiesterase_TIM-brl"/>
</dbReference>
<dbReference type="Proteomes" id="UP001147700">
    <property type="component" value="Unassembled WGS sequence"/>
</dbReference>
<dbReference type="EMBL" id="JAPCID010000018">
    <property type="protein sequence ID" value="MDA0138727.1"/>
    <property type="molecule type" value="Genomic_DNA"/>
</dbReference>
<dbReference type="RefSeq" id="WP_202957409.1">
    <property type="nucleotide sequence ID" value="NZ_JAPCID010000018.1"/>
</dbReference>
<dbReference type="InterPro" id="IPR006311">
    <property type="entry name" value="TAT_signal"/>
</dbReference>
<feature type="chain" id="PRO_5045721760" evidence="1">
    <location>
        <begin position="29"/>
        <end position="390"/>
    </location>
</feature>
<keyword evidence="1" id="KW-0732">Signal</keyword>
<evidence type="ECO:0000313" key="2">
    <source>
        <dbReference type="EMBL" id="MDA0138727.1"/>
    </source>
</evidence>
<evidence type="ECO:0000256" key="1">
    <source>
        <dbReference type="SAM" id="SignalP"/>
    </source>
</evidence>
<dbReference type="Pfam" id="PF16670">
    <property type="entry name" value="PI-PLC-C1"/>
    <property type="match status" value="1"/>
</dbReference>
<sequence>MRHRRRPFIAAAAALACVAAAVPSVAQATRHGGGLALNEVQVIGTHNSYKREITPAEQAKYDELIQTPGDYAKYLAYSHPSITNQLARQDVRGLELDLWPDPQGGLYAHPFVRKALGQGPLPNAEWTKPGTKLIHIADLDYNTSAGCIRFVSCLQQIRAWSDANPRHLPLLIMLEFKQSDARVVAGGGVKAPPWDITALETVESEIRSVFSDRDMITADDIRRRGMTLEQSVLRRGWPSLDEARGKVLFLMDNDPGPIRDAYTANRPNLEGRAIFTNSRPGFSDMAFIKRNEPRNAGLAEIQDLVRRGYLVRTRSDVPLTTILSGDTTQLDAALRSGAQLISTDFQDVGMSARYDSDFVAEVPGGGTWRCNPILVPRGCRPSVLEPSRDW</sequence>
<dbReference type="PROSITE" id="PS51257">
    <property type="entry name" value="PROKAR_LIPOPROTEIN"/>
    <property type="match status" value="1"/>
</dbReference>
<organism evidence="2 3">
    <name type="scientific">Solirubrobacter deserti</name>
    <dbReference type="NCBI Taxonomy" id="2282478"/>
    <lineage>
        <taxon>Bacteria</taxon>
        <taxon>Bacillati</taxon>
        <taxon>Actinomycetota</taxon>
        <taxon>Thermoleophilia</taxon>
        <taxon>Solirubrobacterales</taxon>
        <taxon>Solirubrobacteraceae</taxon>
        <taxon>Solirubrobacter</taxon>
    </lineage>
</organism>
<accession>A0ABT4RJJ6</accession>
<dbReference type="InterPro" id="IPR032075">
    <property type="entry name" value="PI-PLC-C1"/>
</dbReference>
<feature type="signal peptide" evidence="1">
    <location>
        <begin position="1"/>
        <end position="28"/>
    </location>
</feature>